<dbReference type="AlphaFoldDB" id="A0AAN2TTH1"/>
<dbReference type="InterPro" id="IPR012441">
    <property type="entry name" value="DUF1643"/>
</dbReference>
<proteinExistence type="predicted"/>
<dbReference type="Proteomes" id="UP000182110">
    <property type="component" value="Unassembled WGS sequence"/>
</dbReference>
<evidence type="ECO:0008006" key="3">
    <source>
        <dbReference type="Google" id="ProtNLM"/>
    </source>
</evidence>
<organism evidence="1 2">
    <name type="scientific">Peribacillus simplex</name>
    <dbReference type="NCBI Taxonomy" id="1478"/>
    <lineage>
        <taxon>Bacteria</taxon>
        <taxon>Bacillati</taxon>
        <taxon>Bacillota</taxon>
        <taxon>Bacilli</taxon>
        <taxon>Bacillales</taxon>
        <taxon>Bacillaceae</taxon>
        <taxon>Peribacillus</taxon>
    </lineage>
</organism>
<name>A0AAN2TTH1_9BACI</name>
<accession>A0AAN2TTH1</accession>
<dbReference type="Pfam" id="PF07799">
    <property type="entry name" value="DUF1643"/>
    <property type="match status" value="1"/>
</dbReference>
<reference evidence="1 2" key="1">
    <citation type="journal article" date="2014" name="Genome Announc.">
        <title>Genome Sequence of Bacillus simplex Strain P558, Isolated from a Human Fecal Sample.</title>
        <authorList>
            <person name="Croce O."/>
            <person name="Hugon P."/>
            <person name="Lagier J.C."/>
            <person name="Bibi F."/>
            <person name="Robert C."/>
            <person name="Azhar E.I."/>
            <person name="Raoult D."/>
            <person name="Fournier P.E."/>
        </authorList>
    </citation>
    <scope>NUCLEOTIDE SEQUENCE [LARGE SCALE GENOMIC DNA]</scope>
    <source>
        <strain evidence="1 2">P558</strain>
    </source>
</reference>
<comment type="caution">
    <text evidence="1">The sequence shown here is derived from an EMBL/GenBank/DDBJ whole genome shotgun (WGS) entry which is preliminary data.</text>
</comment>
<dbReference type="RefSeq" id="WP_048689209.1">
    <property type="nucleotide sequence ID" value="NZ_CCXW01000001.1"/>
</dbReference>
<evidence type="ECO:0000313" key="1">
    <source>
        <dbReference type="EMBL" id="CEG33237.1"/>
    </source>
</evidence>
<sequence length="172" mass="20258">MLKLGHRYWKEDELVEVVFDDDNNPKYRYVLECIWKPNTKIVTFIMLNPSVADYEICDPTLNRCVDFAQRWGFGGMTILNLFAYITPNPDELLVVNDPVGERNDEIIDIIIPESDEIVFAWGADYGHFYGRDQFIIDRLKEYQPKCIIKSKKGHPRHPLYLRKGLELIDYLK</sequence>
<gene>
    <name evidence="1" type="ORF">BN1180_03409</name>
</gene>
<dbReference type="EMBL" id="CCXW01000001">
    <property type="protein sequence ID" value="CEG33237.1"/>
    <property type="molecule type" value="Genomic_DNA"/>
</dbReference>
<keyword evidence="2" id="KW-1185">Reference proteome</keyword>
<protein>
    <recommendedName>
        <fullName evidence="3">DUF1643 domain-containing protein</fullName>
    </recommendedName>
</protein>
<evidence type="ECO:0000313" key="2">
    <source>
        <dbReference type="Proteomes" id="UP000182110"/>
    </source>
</evidence>